<comment type="caution">
    <text evidence="3">The sequence shown here is derived from an EMBL/GenBank/DDBJ whole genome shotgun (WGS) entry which is preliminary data.</text>
</comment>
<evidence type="ECO:0000256" key="2">
    <source>
        <dbReference type="SAM" id="MobiDB-lite"/>
    </source>
</evidence>
<name>A0ABN9YM73_9DINO</name>
<feature type="compositionally biased region" description="Low complexity" evidence="2">
    <location>
        <begin position="248"/>
        <end position="266"/>
    </location>
</feature>
<organism evidence="3 4">
    <name type="scientific">Prorocentrum cordatum</name>
    <dbReference type="NCBI Taxonomy" id="2364126"/>
    <lineage>
        <taxon>Eukaryota</taxon>
        <taxon>Sar</taxon>
        <taxon>Alveolata</taxon>
        <taxon>Dinophyceae</taxon>
        <taxon>Prorocentrales</taxon>
        <taxon>Prorocentraceae</taxon>
        <taxon>Prorocentrum</taxon>
    </lineage>
</organism>
<protein>
    <submittedName>
        <fullName evidence="3">Uncharacterized protein</fullName>
    </submittedName>
</protein>
<sequence length="275" mass="29807">MGKGSDRSSADLHTKCGVCGTCEWNSLLAQRDRYCRCGVQLSLHRKKSKGKGGEQDTLALKLPQDRKSTPDATAVLKRAAELAKAAWRGANAKYDAAVKAVERAAEQLAQARLREEETVRTLAQAELAKRTAVKALAAEVGLTSQAPEAGSSPEKTGGDLSFDVVWDENFFASLHDGTMECEEAEKKELLQLEKDLVAAKSYLGEKGDKVREWYARMEVLRNELASRMAKKRKGADGNAKATKKTDEPAAAAPGTAPEEPAPTATETESRRASMR</sequence>
<accession>A0ABN9YM73</accession>
<keyword evidence="4" id="KW-1185">Reference proteome</keyword>
<feature type="non-terminal residue" evidence="3">
    <location>
        <position position="275"/>
    </location>
</feature>
<reference evidence="3" key="1">
    <citation type="submission" date="2023-10" db="EMBL/GenBank/DDBJ databases">
        <authorList>
            <person name="Chen Y."/>
            <person name="Shah S."/>
            <person name="Dougan E. K."/>
            <person name="Thang M."/>
            <person name="Chan C."/>
        </authorList>
    </citation>
    <scope>NUCLEOTIDE SEQUENCE [LARGE SCALE GENOMIC DNA]</scope>
</reference>
<dbReference type="EMBL" id="CAUYUJ010022719">
    <property type="protein sequence ID" value="CAK0912216.1"/>
    <property type="molecule type" value="Genomic_DNA"/>
</dbReference>
<evidence type="ECO:0000313" key="3">
    <source>
        <dbReference type="EMBL" id="CAK0912216.1"/>
    </source>
</evidence>
<dbReference type="Proteomes" id="UP001189429">
    <property type="component" value="Unassembled WGS sequence"/>
</dbReference>
<proteinExistence type="predicted"/>
<evidence type="ECO:0000313" key="4">
    <source>
        <dbReference type="Proteomes" id="UP001189429"/>
    </source>
</evidence>
<feature type="region of interest" description="Disordered" evidence="2">
    <location>
        <begin position="226"/>
        <end position="275"/>
    </location>
</feature>
<gene>
    <name evidence="3" type="ORF">PCOR1329_LOCUS85830</name>
</gene>
<evidence type="ECO:0000256" key="1">
    <source>
        <dbReference type="SAM" id="Coils"/>
    </source>
</evidence>
<keyword evidence="1" id="KW-0175">Coiled coil</keyword>
<feature type="coiled-coil region" evidence="1">
    <location>
        <begin position="91"/>
        <end position="118"/>
    </location>
</feature>